<accession>A0A4U6W6E6</accession>
<name>A0A4U6W6E6_SETVI</name>
<reference evidence="2" key="1">
    <citation type="submission" date="2019-03" db="EMBL/GenBank/DDBJ databases">
        <title>WGS assembly of Setaria viridis.</title>
        <authorList>
            <person name="Huang P."/>
            <person name="Jenkins J."/>
            <person name="Grimwood J."/>
            <person name="Barry K."/>
            <person name="Healey A."/>
            <person name="Mamidi S."/>
            <person name="Sreedasyam A."/>
            <person name="Shu S."/>
            <person name="Feldman M."/>
            <person name="Wu J."/>
            <person name="Yu Y."/>
            <person name="Chen C."/>
            <person name="Johnson J."/>
            <person name="Rokhsar D."/>
            <person name="Baxter I."/>
            <person name="Schmutz J."/>
            <person name="Brutnell T."/>
            <person name="Kellogg E."/>
        </authorList>
    </citation>
    <scope>NUCLEOTIDE SEQUENCE [LARGE SCALE GENOMIC DNA]</scope>
</reference>
<dbReference type="EMBL" id="CM016552">
    <property type="protein sequence ID" value="TKW37365.1"/>
    <property type="molecule type" value="Genomic_DNA"/>
</dbReference>
<feature type="region of interest" description="Disordered" evidence="1">
    <location>
        <begin position="1"/>
        <end position="29"/>
    </location>
</feature>
<dbReference type="Gramene" id="TKW37365">
    <property type="protein sequence ID" value="TKW37365"/>
    <property type="gene ID" value="SEVIR_1G042500v2"/>
</dbReference>
<dbReference type="Proteomes" id="UP000298652">
    <property type="component" value="Chromosome 1"/>
</dbReference>
<proteinExistence type="predicted"/>
<dbReference type="AlphaFoldDB" id="A0A4U6W6E6"/>
<gene>
    <name evidence="2" type="ORF">SEVIR_1G042500v2</name>
</gene>
<organism evidence="2 3">
    <name type="scientific">Setaria viridis</name>
    <name type="common">Green bristlegrass</name>
    <name type="synonym">Setaria italica subsp. viridis</name>
    <dbReference type="NCBI Taxonomy" id="4556"/>
    <lineage>
        <taxon>Eukaryota</taxon>
        <taxon>Viridiplantae</taxon>
        <taxon>Streptophyta</taxon>
        <taxon>Embryophyta</taxon>
        <taxon>Tracheophyta</taxon>
        <taxon>Spermatophyta</taxon>
        <taxon>Magnoliopsida</taxon>
        <taxon>Liliopsida</taxon>
        <taxon>Poales</taxon>
        <taxon>Poaceae</taxon>
        <taxon>PACMAD clade</taxon>
        <taxon>Panicoideae</taxon>
        <taxon>Panicodae</taxon>
        <taxon>Paniceae</taxon>
        <taxon>Cenchrinae</taxon>
        <taxon>Setaria</taxon>
    </lineage>
</organism>
<evidence type="ECO:0000313" key="3">
    <source>
        <dbReference type="Proteomes" id="UP000298652"/>
    </source>
</evidence>
<evidence type="ECO:0000256" key="1">
    <source>
        <dbReference type="SAM" id="MobiDB-lite"/>
    </source>
</evidence>
<evidence type="ECO:0000313" key="2">
    <source>
        <dbReference type="EMBL" id="TKW37365.1"/>
    </source>
</evidence>
<protein>
    <submittedName>
        <fullName evidence="2">Uncharacterized protein</fullName>
    </submittedName>
</protein>
<keyword evidence="3" id="KW-1185">Reference proteome</keyword>
<sequence length="100" mass="10772">MSLSCAFSKQRARSQPAGEPRPPTRSCSPPEKYTSFLAFQGTGPMECQIHQSLTPVQAANALAMAALHIFTRNGGHTAQVAIEMIHQQATALTCGRDWCA</sequence>